<proteinExistence type="predicted"/>
<evidence type="ECO:0000313" key="3">
    <source>
        <dbReference type="EMBL" id="CAB5055456.1"/>
    </source>
</evidence>
<accession>A0A6J6WKJ3</accession>
<reference evidence="1" key="1">
    <citation type="submission" date="2020-05" db="EMBL/GenBank/DDBJ databases">
        <authorList>
            <person name="Chiriac C."/>
            <person name="Salcher M."/>
            <person name="Ghai R."/>
            <person name="Kavagutti S V."/>
        </authorList>
    </citation>
    <scope>NUCLEOTIDE SEQUENCE</scope>
</reference>
<evidence type="ECO:0000313" key="2">
    <source>
        <dbReference type="EMBL" id="CAB4905334.1"/>
    </source>
</evidence>
<organism evidence="1">
    <name type="scientific">freshwater metagenome</name>
    <dbReference type="NCBI Taxonomy" id="449393"/>
    <lineage>
        <taxon>unclassified sequences</taxon>
        <taxon>metagenomes</taxon>
        <taxon>ecological metagenomes</taxon>
    </lineage>
</organism>
<sequence length="280" mass="30771">MKIVRTREMEWQNGWDVISMMPDNYKENLGPADQLEAAYSKYLQKNLSIDPTTTFRGDFVDLQPGFADLTDAYHDSVEECFFISGDCTLSGEQIFYSNHYFWRPPGFIHAATSVTGFKALLFSHGEDESEGSGAASRVIRPSELAGTNALTDDYASALGPRGWVKVDTETLPWLTSEEFNVKYPELNGFSLGALSIKILSINPQTLAMSALLKFPEGYRLPAGNWGAGFRAFILDGELAVSGESMESETWFETSKGEAHQGVATKAGALIFAKISGDSKK</sequence>
<dbReference type="Gene3D" id="2.60.120.10">
    <property type="entry name" value="Jelly Rolls"/>
    <property type="match status" value="2"/>
</dbReference>
<dbReference type="InterPro" id="IPR011051">
    <property type="entry name" value="RmlC_Cupin_sf"/>
</dbReference>
<dbReference type="EMBL" id="CAEZZQ010000110">
    <property type="protein sequence ID" value="CAB4783835.1"/>
    <property type="molecule type" value="Genomic_DNA"/>
</dbReference>
<name>A0A6J6WKJ3_9ZZZZ</name>
<dbReference type="EMBL" id="CAFBQF010000088">
    <property type="protein sequence ID" value="CAB5055456.1"/>
    <property type="molecule type" value="Genomic_DNA"/>
</dbReference>
<evidence type="ECO:0000313" key="1">
    <source>
        <dbReference type="EMBL" id="CAB4783835.1"/>
    </source>
</evidence>
<dbReference type="InterPro" id="IPR014710">
    <property type="entry name" value="RmlC-like_jellyroll"/>
</dbReference>
<protein>
    <submittedName>
        <fullName evidence="1">Unannotated protein</fullName>
    </submittedName>
</protein>
<dbReference type="EMBL" id="CAFBMD010000110">
    <property type="protein sequence ID" value="CAB4905334.1"/>
    <property type="molecule type" value="Genomic_DNA"/>
</dbReference>
<dbReference type="AlphaFoldDB" id="A0A6J6WKJ3"/>
<gene>
    <name evidence="1" type="ORF">UFOPK2894_01377</name>
    <name evidence="2" type="ORF">UFOPK3492_01158</name>
    <name evidence="3" type="ORF">UFOPK4295_01356</name>
</gene>
<dbReference type="SUPFAM" id="SSF51182">
    <property type="entry name" value="RmlC-like cupins"/>
    <property type="match status" value="2"/>
</dbReference>